<dbReference type="SUPFAM" id="SSF53187">
    <property type="entry name" value="Zn-dependent exopeptidases"/>
    <property type="match status" value="1"/>
</dbReference>
<proteinExistence type="inferred from homology"/>
<keyword evidence="4" id="KW-0645">Protease</keyword>
<protein>
    <recommendedName>
        <fullName evidence="13">Zinc carboxypeptidase</fullName>
        <ecNumber evidence="12">3.4.17.18</ecNumber>
    </recommendedName>
</protein>
<name>A0A919NTW5_9ACTN</name>
<comment type="function">
    <text evidence="11">Carboxypeptidase that possesses the specificities of both mammalian Cpase A and B. Thus shows broad substrate specificity, being able to cleave Cbz-Gly-Leu, Cbz-Gly-Val, Cbz-Gly-Phe, Cbz-Gly-Lys and Bz-Gly-Arg in vitro.</text>
</comment>
<dbReference type="PROSITE" id="PS00133">
    <property type="entry name" value="CARBOXYPEPT_ZN_2"/>
    <property type="match status" value="1"/>
</dbReference>
<evidence type="ECO:0000256" key="2">
    <source>
        <dbReference type="ARBA" id="ARBA00005988"/>
    </source>
</evidence>
<keyword evidence="3" id="KW-0121">Carboxypeptidase</keyword>
<comment type="caution">
    <text evidence="16">The sequence shown here is derived from an EMBL/GenBank/DDBJ whole genome shotgun (WGS) entry which is preliminary data.</text>
</comment>
<organism evidence="16 17">
    <name type="scientific">Paractinoplanes tereljensis</name>
    <dbReference type="NCBI Taxonomy" id="571912"/>
    <lineage>
        <taxon>Bacteria</taxon>
        <taxon>Bacillati</taxon>
        <taxon>Actinomycetota</taxon>
        <taxon>Actinomycetes</taxon>
        <taxon>Micromonosporales</taxon>
        <taxon>Micromonosporaceae</taxon>
        <taxon>Paractinoplanes</taxon>
    </lineage>
</organism>
<dbReference type="EC" id="3.4.17.18" evidence="12"/>
<dbReference type="RefSeq" id="WP_203811565.1">
    <property type="nucleotide sequence ID" value="NZ_BOMY01000041.1"/>
</dbReference>
<evidence type="ECO:0000256" key="9">
    <source>
        <dbReference type="ARBA" id="ARBA00023049"/>
    </source>
</evidence>
<dbReference type="PROSITE" id="PS52035">
    <property type="entry name" value="PEPTIDASE_M14"/>
    <property type="match status" value="1"/>
</dbReference>
<evidence type="ECO:0000256" key="1">
    <source>
        <dbReference type="ARBA" id="ARBA00001947"/>
    </source>
</evidence>
<keyword evidence="9" id="KW-0482">Metalloprotease</keyword>
<keyword evidence="7" id="KW-0378">Hydrolase</keyword>
<comment type="cofactor">
    <cofactor evidence="1">
        <name>Zn(2+)</name>
        <dbReference type="ChEBI" id="CHEBI:29105"/>
    </cofactor>
</comment>
<comment type="catalytic activity">
    <reaction evidence="10">
        <text>Releases a C-terminal residue, which may be hydrophobic or positively charged.</text>
        <dbReference type="EC" id="3.4.17.18"/>
    </reaction>
</comment>
<evidence type="ECO:0000256" key="6">
    <source>
        <dbReference type="ARBA" id="ARBA00022729"/>
    </source>
</evidence>
<dbReference type="PRINTS" id="PR00765">
    <property type="entry name" value="CRBOXYPTASEA"/>
</dbReference>
<keyword evidence="17" id="KW-1185">Reference proteome</keyword>
<dbReference type="GO" id="GO:0005615">
    <property type="term" value="C:extracellular space"/>
    <property type="evidence" value="ECO:0007669"/>
    <property type="project" value="TreeGrafter"/>
</dbReference>
<evidence type="ECO:0000256" key="13">
    <source>
        <dbReference type="ARBA" id="ARBA00074273"/>
    </source>
</evidence>
<evidence type="ECO:0000259" key="15">
    <source>
        <dbReference type="PROSITE" id="PS52035"/>
    </source>
</evidence>
<evidence type="ECO:0000256" key="7">
    <source>
        <dbReference type="ARBA" id="ARBA00022801"/>
    </source>
</evidence>
<evidence type="ECO:0000256" key="14">
    <source>
        <dbReference type="PROSITE-ProRule" id="PRU01379"/>
    </source>
</evidence>
<keyword evidence="6" id="KW-0732">Signal</keyword>
<dbReference type="PANTHER" id="PTHR11705">
    <property type="entry name" value="PROTEASE FAMILY M14 CARBOXYPEPTIDASE A,B"/>
    <property type="match status" value="1"/>
</dbReference>
<dbReference type="GO" id="GO:0006508">
    <property type="term" value="P:proteolysis"/>
    <property type="evidence" value="ECO:0007669"/>
    <property type="project" value="UniProtKB-KW"/>
</dbReference>
<sequence>MAYGSVHSDAGPTTIEVPMTRFSLPQQSHLRRLIAAGAGALLLLLGTGLTMPGSAAAAVPGTTELAYYDVTSPTTTTGALAANLTRTGYDVLEGPLTNGVPILAAEADAQRLRRGGLTVRYAGPLYQPVPASFVAAADTYYGGYHTAAGHEVHNQAVATAHPDLAVLRSIGQSWLKSQSSSAGHNIQALCITKIATGDCALNSSGTKPKFTLMAQMHARELATGELAYKWIDYLVNNYGTNTAVTTLMNTTELWVIPIANPDGVDIVSSNSTRPVSQRKNAHTNGCSGTGLGVDLNRNSSYHWDVNQGTKCSETYPGASAASEPETQGIQSLLSQIYKDTKPAADFSAATTATKGTFLTLHSYAELNIYPYGWTNSLAPNNTDLKTIATAMGKSNGYAVVHGDGGLNYFAPGATDDWIYGTLGVPGYTIEVGPSSSGCSGFFPAYSCMSSFWNLNLPAFLSLANAAARPYPTGS</sequence>
<evidence type="ECO:0000313" key="16">
    <source>
        <dbReference type="EMBL" id="GIF23687.1"/>
    </source>
</evidence>
<feature type="domain" description="Peptidase M14" evidence="15">
    <location>
        <begin position="143"/>
        <end position="466"/>
    </location>
</feature>
<dbReference type="EMBL" id="BOMY01000041">
    <property type="protein sequence ID" value="GIF23687.1"/>
    <property type="molecule type" value="Genomic_DNA"/>
</dbReference>
<dbReference type="InterPro" id="IPR000834">
    <property type="entry name" value="Peptidase_M14"/>
</dbReference>
<evidence type="ECO:0000256" key="4">
    <source>
        <dbReference type="ARBA" id="ARBA00022670"/>
    </source>
</evidence>
<evidence type="ECO:0000256" key="10">
    <source>
        <dbReference type="ARBA" id="ARBA00050859"/>
    </source>
</evidence>
<dbReference type="PANTHER" id="PTHR11705:SF143">
    <property type="entry name" value="SLL0236 PROTEIN"/>
    <property type="match status" value="1"/>
</dbReference>
<dbReference type="Pfam" id="PF00246">
    <property type="entry name" value="Peptidase_M14"/>
    <property type="match status" value="1"/>
</dbReference>
<dbReference type="SMART" id="SM00631">
    <property type="entry name" value="Zn_pept"/>
    <property type="match status" value="1"/>
</dbReference>
<evidence type="ECO:0000256" key="11">
    <source>
        <dbReference type="ARBA" id="ARBA00055464"/>
    </source>
</evidence>
<evidence type="ECO:0000256" key="12">
    <source>
        <dbReference type="ARBA" id="ARBA00066554"/>
    </source>
</evidence>
<dbReference type="InterPro" id="IPR057247">
    <property type="entry name" value="CARBOXYPEPT_ZN_2"/>
</dbReference>
<dbReference type="GO" id="GO:0008270">
    <property type="term" value="F:zinc ion binding"/>
    <property type="evidence" value="ECO:0007669"/>
    <property type="project" value="InterPro"/>
</dbReference>
<dbReference type="Gene3D" id="3.40.630.10">
    <property type="entry name" value="Zn peptidases"/>
    <property type="match status" value="1"/>
</dbReference>
<dbReference type="GO" id="GO:0004181">
    <property type="term" value="F:metallocarboxypeptidase activity"/>
    <property type="evidence" value="ECO:0007669"/>
    <property type="project" value="InterPro"/>
</dbReference>
<dbReference type="Proteomes" id="UP000623608">
    <property type="component" value="Unassembled WGS sequence"/>
</dbReference>
<comment type="similarity">
    <text evidence="2 14">Belongs to the peptidase M14 family.</text>
</comment>
<evidence type="ECO:0000256" key="5">
    <source>
        <dbReference type="ARBA" id="ARBA00022723"/>
    </source>
</evidence>
<dbReference type="FunFam" id="3.40.630.10:FF:000084">
    <property type="entry name" value="Carboxypeptidase B2"/>
    <property type="match status" value="1"/>
</dbReference>
<reference evidence="16" key="1">
    <citation type="submission" date="2021-01" db="EMBL/GenBank/DDBJ databases">
        <title>Whole genome shotgun sequence of Actinoplanes tereljensis NBRC 105297.</title>
        <authorList>
            <person name="Komaki H."/>
            <person name="Tamura T."/>
        </authorList>
    </citation>
    <scope>NUCLEOTIDE SEQUENCE</scope>
    <source>
        <strain evidence="16">NBRC 105297</strain>
    </source>
</reference>
<feature type="active site" description="Proton donor/acceptor" evidence="14">
    <location>
        <position position="430"/>
    </location>
</feature>
<gene>
    <name evidence="16" type="ORF">Ate02nite_64170</name>
</gene>
<dbReference type="AlphaFoldDB" id="A0A919NTW5"/>
<accession>A0A919NTW5</accession>
<keyword evidence="8" id="KW-0862">Zinc</keyword>
<evidence type="ECO:0000256" key="8">
    <source>
        <dbReference type="ARBA" id="ARBA00022833"/>
    </source>
</evidence>
<evidence type="ECO:0000313" key="17">
    <source>
        <dbReference type="Proteomes" id="UP000623608"/>
    </source>
</evidence>
<evidence type="ECO:0000256" key="3">
    <source>
        <dbReference type="ARBA" id="ARBA00022645"/>
    </source>
</evidence>
<keyword evidence="5" id="KW-0479">Metal-binding</keyword>